<dbReference type="SUPFAM" id="SSF48452">
    <property type="entry name" value="TPR-like"/>
    <property type="match status" value="1"/>
</dbReference>
<evidence type="ECO:0000313" key="2">
    <source>
        <dbReference type="Proteomes" id="UP000767854"/>
    </source>
</evidence>
<accession>A0ABS2MNV5</accession>
<proteinExistence type="predicted"/>
<organism evidence="1 2">
    <name type="scientific">Fusibacter tunisiensis</name>
    <dbReference type="NCBI Taxonomy" id="1008308"/>
    <lineage>
        <taxon>Bacteria</taxon>
        <taxon>Bacillati</taxon>
        <taxon>Bacillota</taxon>
        <taxon>Clostridia</taxon>
        <taxon>Eubacteriales</taxon>
        <taxon>Eubacteriales Family XII. Incertae Sedis</taxon>
        <taxon>Fusibacter</taxon>
    </lineage>
</organism>
<reference evidence="1 2" key="1">
    <citation type="submission" date="2021-01" db="EMBL/GenBank/DDBJ databases">
        <title>Genomic Encyclopedia of Type Strains, Phase IV (KMG-IV): sequencing the most valuable type-strain genomes for metagenomic binning, comparative biology and taxonomic classification.</title>
        <authorList>
            <person name="Goeker M."/>
        </authorList>
    </citation>
    <scope>NUCLEOTIDE SEQUENCE [LARGE SCALE GENOMIC DNA]</scope>
    <source>
        <strain evidence="1 2">DSM 24436</strain>
    </source>
</reference>
<dbReference type="RefSeq" id="WP_204662103.1">
    <property type="nucleotide sequence ID" value="NZ_JAFBDT010000003.1"/>
</dbReference>
<evidence type="ECO:0000313" key="1">
    <source>
        <dbReference type="EMBL" id="MBM7561080.1"/>
    </source>
</evidence>
<protein>
    <submittedName>
        <fullName evidence="1">Uncharacterized protein (DUF2225 family)</fullName>
    </submittedName>
</protein>
<name>A0ABS2MNV5_9FIRM</name>
<dbReference type="InterPro" id="IPR018708">
    <property type="entry name" value="DUF2225"/>
</dbReference>
<dbReference type="Proteomes" id="UP000767854">
    <property type="component" value="Unassembled WGS sequence"/>
</dbReference>
<dbReference type="Gene3D" id="1.25.40.10">
    <property type="entry name" value="Tetratricopeptide repeat domain"/>
    <property type="match status" value="1"/>
</dbReference>
<gene>
    <name evidence="1" type="ORF">JOC49_000597</name>
</gene>
<dbReference type="Pfam" id="PF09986">
    <property type="entry name" value="DUF2225"/>
    <property type="match status" value="1"/>
</dbReference>
<comment type="caution">
    <text evidence="1">The sequence shown here is derived from an EMBL/GenBank/DDBJ whole genome shotgun (WGS) entry which is preliminary data.</text>
</comment>
<dbReference type="InterPro" id="IPR011990">
    <property type="entry name" value="TPR-like_helical_dom_sf"/>
</dbReference>
<sequence length="230" mass="26716">MSGLFDRTYTCPVCGNKFTSKQVKTSAIRTKSRGKDFHATFYGENPTHYGVVCCPKCGFAKFEKDFKAPLKASEKDKLKEVVASNWVQQDFTGERTVASAIQVHKIALVTYKVVGEKNSVLGKLYLRLAWFNREIQNSDEEIKYITQALQEFISAYEVERNDEMPEKEIEIIYLIGELNRQLKNYKEAIRWFDMTVRHEFIYKNRLLKQYAKDQWALAAEEHSLSKRGAE</sequence>
<keyword evidence="2" id="KW-1185">Reference proteome</keyword>
<dbReference type="EMBL" id="JAFBDT010000003">
    <property type="protein sequence ID" value="MBM7561080.1"/>
    <property type="molecule type" value="Genomic_DNA"/>
</dbReference>